<evidence type="ECO:0000259" key="8">
    <source>
        <dbReference type="Pfam" id="PF13515"/>
    </source>
</evidence>
<evidence type="ECO:0000256" key="7">
    <source>
        <dbReference type="SAM" id="Phobius"/>
    </source>
</evidence>
<keyword evidence="2 7" id="KW-0812">Transmembrane</keyword>
<evidence type="ECO:0000313" key="10">
    <source>
        <dbReference type="Proteomes" id="UP000028837"/>
    </source>
</evidence>
<feature type="region of interest" description="Disordered" evidence="6">
    <location>
        <begin position="654"/>
        <end position="785"/>
    </location>
</feature>
<feature type="region of interest" description="Disordered" evidence="6">
    <location>
        <begin position="400"/>
        <end position="472"/>
    </location>
</feature>
<keyword evidence="3 7" id="KW-1133">Transmembrane helix</keyword>
<sequence length="1600" mass="174767">MKLLRFLWPYGVSYRRPEGQEAEWTTATIFPAQSSVAANVARRFEKGIRLALGGALVYVLSMIDIPSLDYSFRYVAPFVYWVVASLTPPFWSTVPLLLFAGLFCIVCVCGCVSALVALMTLGDPHGKIATVLIFALFVLWALGLNVGKYKEMTVIGSYIFMYVMPLATLIALPYGVGGVTIPISAEIIAKMKALLEQAAGTPEALEAIIKVLAGYLGEDPASVQSFIDKFFSDPRFVNLIILKINAQTHANVPLFPFNGKIDPVVVLQKLVKLFFSLFSGDELIDLHFPLKDVNELDPAYNWLNGAPCSVYGTLNSGIYVTVETGLWLINVLWTADGRVGFLRNLIAFAALGYAIWILVMLIPPIHRQRDVVRRDMANCTININRCLRATREVLHCLEGPRGPVGQDGGRNDSRCALSPSGRSNDPTRHRPACPPAGSPTGAGGASSNSHTVNTPYRGSSHQEDNSRGGCKSLGVSHGTGLGSSPSYIKAISFSSAKFVEAVVPLKQSIIKLTEDQKRVFMSAMEPYMLSVGPRVFVMKEVNEVRERLLQCATYVQQLCKVLFDVVRTSVVSSEFSIWTPTVYKIEAIIAKAEELYQTCGELIMMQPATINREGQREIVDEKLAHLKELEAQLASLHQEISTLANEATDKVFYEFGGPPRSTEDDQLSSRRRSPSASPASNVDTPSPTSPVGPKKIQDMEAARPAQPTTQSEGEFGSSPPSLLEAGIPAPQESPEVVGHLESFGSPSRQHDPTEGVAGAVGTVDGAPPKRGNSERFEGRQGTDGVADARTRRFHTHVGHKCVSKHSTSFASLDQKEARNVSRTMDHMPLSMALIAKYHAAYKEPVALARAVQALHEAQRRKSWKNVLLNIAFPLLPMVVHAARLTITPLQQFMFWRKTWRGRDAWWRDPEFWHLVKFFIPMITLFSLAVFNKDVLQYTWGQQLTDDPMILDYCLQGITTRTVPWIMLGFLTCLQTTYNGTVFRGMNRSVGIIAGSGAAWVVMYVCGDSVAKIVCFSVAMLFVVVFTTTDTQNPNYGFHSVWGYAGMVFTYTHALIVGLSFESLGGLTGSRDYLVVTRIFSNLIGILLAIVVAHLPPVCSGNNSAAERYGDSLKCCAKAIEKTVQYFLEASEPVNDPVLQKVSNFQFNTQVPRPATNSPESFATTDTLHQASRLDAFSPAVAHADAAGAVTVAAAAQNAVHGTVPVEINESSALTSAAADKAGSQAKAASPCGNSKGTDGVPLCGGFEGGANGATMPNVRDVAEDSLQEALRLVRGPAADYLEAGQRFYKEGCSKLVYFPWHTNPVLEEVYLAVGSMRNRVEDMCELLKDFMTEGYGLDDRMFAFSEPAVIDKEEENLSGKQARPGSSLGDVAEAPTQQCKEIPQAGGERASGAEAGERAADGTASPPEIVVHAAASSKIERGFGDKRKGSLYVLKEGNATAITELFKTHSGAQLRREMAVAVRALTELTDAVTMELRLLVPTTVDRFMTGISFSRKKTQVEPELPDAVHERCRDHAETAFSHLLLTLSSCLVEHRLLFEDSIARRRAAAFTVMAIIYYLDMQKRSLDIIRESLVARRGNNPQDSWCPWCCRPGVETLGID</sequence>
<evidence type="ECO:0000256" key="6">
    <source>
        <dbReference type="SAM" id="MobiDB-lite"/>
    </source>
</evidence>
<keyword evidence="5" id="KW-0175">Coiled coil</keyword>
<feature type="transmembrane region" description="Helical" evidence="7">
    <location>
        <begin position="1072"/>
        <end position="1094"/>
    </location>
</feature>
<dbReference type="EMBL" id="AHZU02000816">
    <property type="protein sequence ID" value="KFG39814.1"/>
    <property type="molecule type" value="Genomic_DNA"/>
</dbReference>
<feature type="transmembrane region" description="Helical" evidence="7">
    <location>
        <begin position="159"/>
        <end position="183"/>
    </location>
</feature>
<feature type="transmembrane region" description="Helical" evidence="7">
    <location>
        <begin position="911"/>
        <end position="930"/>
    </location>
</feature>
<evidence type="ECO:0000256" key="1">
    <source>
        <dbReference type="ARBA" id="ARBA00004141"/>
    </source>
</evidence>
<comment type="caution">
    <text evidence="9">The sequence shown here is derived from an EMBL/GenBank/DDBJ whole genome shotgun (WGS) entry which is preliminary data.</text>
</comment>
<organism evidence="9 10">
    <name type="scientific">Toxoplasma gondii GAB2-2007-GAL-DOM2</name>
    <dbReference type="NCBI Taxonomy" id="1130820"/>
    <lineage>
        <taxon>Eukaryota</taxon>
        <taxon>Sar</taxon>
        <taxon>Alveolata</taxon>
        <taxon>Apicomplexa</taxon>
        <taxon>Conoidasida</taxon>
        <taxon>Coccidia</taxon>
        <taxon>Eucoccidiorida</taxon>
        <taxon>Eimeriorina</taxon>
        <taxon>Sarcocystidae</taxon>
        <taxon>Toxoplasma</taxon>
    </lineage>
</organism>
<keyword evidence="4 7" id="KW-0472">Membrane</keyword>
<dbReference type="VEuPathDB" id="ToxoDB:TGDOM2_284780"/>
<proteinExistence type="predicted"/>
<dbReference type="OrthoDB" id="345660at2759"/>
<feature type="region of interest" description="Disordered" evidence="6">
    <location>
        <begin position="1353"/>
        <end position="1406"/>
    </location>
</feature>
<dbReference type="Proteomes" id="UP000028837">
    <property type="component" value="Unassembled WGS sequence"/>
</dbReference>
<feature type="compositionally biased region" description="Basic and acidic residues" evidence="6">
    <location>
        <begin position="771"/>
        <end position="785"/>
    </location>
</feature>
<feature type="transmembrane region" description="Helical" evidence="7">
    <location>
        <begin position="47"/>
        <end position="65"/>
    </location>
</feature>
<feature type="coiled-coil region" evidence="5">
    <location>
        <begin position="612"/>
        <end position="646"/>
    </location>
</feature>
<feature type="compositionally biased region" description="Low complexity" evidence="6">
    <location>
        <begin position="755"/>
        <end position="766"/>
    </location>
</feature>
<protein>
    <submittedName>
        <fullName evidence="9">Fusaric acid resistance-like protein</fullName>
    </submittedName>
</protein>
<feature type="transmembrane region" description="Helical" evidence="7">
    <location>
        <begin position="345"/>
        <end position="366"/>
    </location>
</feature>
<evidence type="ECO:0000313" key="9">
    <source>
        <dbReference type="EMBL" id="KFG39814.1"/>
    </source>
</evidence>
<evidence type="ECO:0000256" key="4">
    <source>
        <dbReference type="ARBA" id="ARBA00023136"/>
    </source>
</evidence>
<evidence type="ECO:0000256" key="5">
    <source>
        <dbReference type="SAM" id="Coils"/>
    </source>
</evidence>
<dbReference type="Pfam" id="PF13515">
    <property type="entry name" value="FUSC_2"/>
    <property type="match status" value="1"/>
</dbReference>
<feature type="compositionally biased region" description="Polar residues" evidence="6">
    <location>
        <begin position="450"/>
        <end position="459"/>
    </location>
</feature>
<feature type="compositionally biased region" description="Low complexity" evidence="6">
    <location>
        <begin position="1385"/>
        <end position="1394"/>
    </location>
</feature>
<feature type="transmembrane region" description="Helical" evidence="7">
    <location>
        <begin position="128"/>
        <end position="147"/>
    </location>
</feature>
<feature type="transmembrane region" description="Helical" evidence="7">
    <location>
        <begin position="97"/>
        <end position="121"/>
    </location>
</feature>
<feature type="transmembrane region" description="Helical" evidence="7">
    <location>
        <begin position="72"/>
        <end position="91"/>
    </location>
</feature>
<gene>
    <name evidence="9" type="ORF">TGDOM2_284780</name>
</gene>
<reference evidence="9 10" key="1">
    <citation type="submission" date="2014-02" db="EMBL/GenBank/DDBJ databases">
        <authorList>
            <person name="Sibley D."/>
            <person name="Venepally P."/>
            <person name="Karamycheva S."/>
            <person name="Hadjithomas M."/>
            <person name="Khan A."/>
            <person name="Brunk B."/>
            <person name="Roos D."/>
            <person name="Caler E."/>
            <person name="Lorenzi H."/>
        </authorList>
    </citation>
    <scope>NUCLEOTIDE SEQUENCE [LARGE SCALE GENOMIC DNA]</scope>
    <source>
        <strain evidence="9 10">GAB2-2007-GAL-DOM2</strain>
    </source>
</reference>
<name>A0A086K5Z6_TOXGO</name>
<evidence type="ECO:0000256" key="2">
    <source>
        <dbReference type="ARBA" id="ARBA00022692"/>
    </source>
</evidence>
<feature type="domain" description="Integral membrane bound transporter" evidence="8">
    <location>
        <begin position="964"/>
        <end position="1091"/>
    </location>
</feature>
<feature type="transmembrane region" description="Helical" evidence="7">
    <location>
        <begin position="1009"/>
        <end position="1028"/>
    </location>
</feature>
<accession>A0A086K5Z6</accession>
<evidence type="ECO:0000256" key="3">
    <source>
        <dbReference type="ARBA" id="ARBA00022989"/>
    </source>
</evidence>
<feature type="transmembrane region" description="Helical" evidence="7">
    <location>
        <begin position="866"/>
        <end position="886"/>
    </location>
</feature>
<dbReference type="InterPro" id="IPR049453">
    <property type="entry name" value="Memb_transporter_dom"/>
</dbReference>
<dbReference type="GO" id="GO:0016020">
    <property type="term" value="C:membrane"/>
    <property type="evidence" value="ECO:0007669"/>
    <property type="project" value="UniProtKB-SubCell"/>
</dbReference>
<comment type="subcellular location">
    <subcellularLocation>
        <location evidence="1">Membrane</location>
        <topology evidence="1">Multi-pass membrane protein</topology>
    </subcellularLocation>
</comment>
<feature type="transmembrane region" description="Helical" evidence="7">
    <location>
        <begin position="1040"/>
        <end position="1060"/>
    </location>
</feature>